<comment type="caution">
    <text evidence="2">The sequence shown here is derived from an EMBL/GenBank/DDBJ whole genome shotgun (WGS) entry which is preliminary data.</text>
</comment>
<keyword evidence="1" id="KW-0812">Transmembrane</keyword>
<keyword evidence="1" id="KW-1133">Transmembrane helix</keyword>
<protein>
    <submittedName>
        <fullName evidence="2">DUF2182 domain-containing protein</fullName>
    </submittedName>
</protein>
<dbReference type="EMBL" id="JAAKZY010000023">
    <property type="protein sequence ID" value="NGO08002.1"/>
    <property type="molecule type" value="Genomic_DNA"/>
</dbReference>
<feature type="transmembrane region" description="Helical" evidence="1">
    <location>
        <begin position="215"/>
        <end position="236"/>
    </location>
</feature>
<gene>
    <name evidence="2" type="ORF">G5C60_10155</name>
</gene>
<feature type="transmembrane region" description="Helical" evidence="1">
    <location>
        <begin position="176"/>
        <end position="209"/>
    </location>
</feature>
<sequence length="256" mass="27478">MPARDLALAWCLMVLLAVLAWVLVVGQARDMGIEPGTMGMGVPLFLLLWLIMMIAMMFPSVAPVAITWARAIGRQSTGAARAARTAQFVSGYLLAWTVFGLLAYGLLAATGALVDDSPTAGRWIGAGAFLLAGLQQLGPLKNVCLRHCRSPMGQLARYASYRRRVRDLRVGAHHGLYCVGCCWGLMIVLIPLGVMNILAMAAVAVVIFAEKLWRLGPVFSAVVGIAFLVLAALAPFQSWLLPGLETSPSPMTDMLR</sequence>
<evidence type="ECO:0000313" key="2">
    <source>
        <dbReference type="EMBL" id="NGO08002.1"/>
    </source>
</evidence>
<dbReference type="InterPro" id="IPR018688">
    <property type="entry name" value="PpoB2-like"/>
</dbReference>
<evidence type="ECO:0000313" key="3">
    <source>
        <dbReference type="Proteomes" id="UP000472335"/>
    </source>
</evidence>
<dbReference type="Pfam" id="PF09948">
    <property type="entry name" value="PpoB2"/>
    <property type="match status" value="1"/>
</dbReference>
<accession>A0A6G4V1S4</accession>
<dbReference type="Proteomes" id="UP000472335">
    <property type="component" value="Unassembled WGS sequence"/>
</dbReference>
<feature type="transmembrane region" description="Helical" evidence="1">
    <location>
        <begin position="44"/>
        <end position="68"/>
    </location>
</feature>
<name>A0A6G4V1S4_9ACTN</name>
<reference evidence="2 3" key="1">
    <citation type="submission" date="2020-02" db="EMBL/GenBank/DDBJ databases">
        <title>Whole-genome analyses of novel actinobacteria.</title>
        <authorList>
            <person name="Sahin N."/>
            <person name="Gencbay T."/>
        </authorList>
    </citation>
    <scope>NUCLEOTIDE SEQUENCE [LARGE SCALE GENOMIC DNA]</scope>
    <source>
        <strain evidence="2 3">HC44</strain>
    </source>
</reference>
<proteinExistence type="predicted"/>
<evidence type="ECO:0000256" key="1">
    <source>
        <dbReference type="SAM" id="Phobius"/>
    </source>
</evidence>
<feature type="transmembrane region" description="Helical" evidence="1">
    <location>
        <begin position="89"/>
        <end position="114"/>
    </location>
</feature>
<keyword evidence="1" id="KW-0472">Membrane</keyword>
<keyword evidence="3" id="KW-1185">Reference proteome</keyword>
<organism evidence="2 3">
    <name type="scientific">Streptomyces scabichelini</name>
    <dbReference type="NCBI Taxonomy" id="2711217"/>
    <lineage>
        <taxon>Bacteria</taxon>
        <taxon>Bacillati</taxon>
        <taxon>Actinomycetota</taxon>
        <taxon>Actinomycetes</taxon>
        <taxon>Kitasatosporales</taxon>
        <taxon>Streptomycetaceae</taxon>
        <taxon>Streptomyces</taxon>
    </lineage>
</organism>
<dbReference type="AlphaFoldDB" id="A0A6G4V1S4"/>